<proteinExistence type="predicted"/>
<evidence type="ECO:0000313" key="1">
    <source>
        <dbReference type="EMBL" id="QHT08822.1"/>
    </source>
</evidence>
<reference evidence="1" key="1">
    <citation type="journal article" date="2020" name="Nature">
        <title>Giant virus diversity and host interactions through global metagenomics.</title>
        <authorList>
            <person name="Schulz F."/>
            <person name="Roux S."/>
            <person name="Paez-Espino D."/>
            <person name="Jungbluth S."/>
            <person name="Walsh D.A."/>
            <person name="Denef V.J."/>
            <person name="McMahon K.D."/>
            <person name="Konstantinidis K.T."/>
            <person name="Eloe-Fadrosh E.A."/>
            <person name="Kyrpides N.C."/>
            <person name="Woyke T."/>
        </authorList>
    </citation>
    <scope>NUCLEOTIDE SEQUENCE</scope>
    <source>
        <strain evidence="1">GVMAG-M-3300023109-53</strain>
    </source>
</reference>
<dbReference type="AlphaFoldDB" id="A0A6C0CXC7"/>
<sequence>MSFVIGVKINNLPNGYQPILDYYNSKRDQSTPPLEKLPRCEGGFMIKFENYDQIKDFEINNKIQQLRWSKKQLVSDIYIGFNDIQLELLYEALIHSLGEDNVYKYDRYTIK</sequence>
<protein>
    <submittedName>
        <fullName evidence="1">Uncharacterized protein</fullName>
    </submittedName>
</protein>
<name>A0A6C0CXC7_9ZZZZ</name>
<accession>A0A6C0CXC7</accession>
<organism evidence="1">
    <name type="scientific">viral metagenome</name>
    <dbReference type="NCBI Taxonomy" id="1070528"/>
    <lineage>
        <taxon>unclassified sequences</taxon>
        <taxon>metagenomes</taxon>
        <taxon>organismal metagenomes</taxon>
    </lineage>
</organism>
<dbReference type="EMBL" id="MN739502">
    <property type="protein sequence ID" value="QHT08822.1"/>
    <property type="molecule type" value="Genomic_DNA"/>
</dbReference>